<dbReference type="AlphaFoldDB" id="A0A059FBC1"/>
<keyword evidence="2" id="KW-0472">Membrane</keyword>
<evidence type="ECO:0000256" key="1">
    <source>
        <dbReference type="SAM" id="MobiDB-lite"/>
    </source>
</evidence>
<feature type="domain" description="Mce/MlaD" evidence="3">
    <location>
        <begin position="39"/>
        <end position="116"/>
    </location>
</feature>
<dbReference type="GO" id="GO:0005548">
    <property type="term" value="F:phospholipid transporter activity"/>
    <property type="evidence" value="ECO:0007669"/>
    <property type="project" value="TreeGrafter"/>
</dbReference>
<evidence type="ECO:0000256" key="2">
    <source>
        <dbReference type="SAM" id="Phobius"/>
    </source>
</evidence>
<keyword evidence="2" id="KW-1133">Transmembrane helix</keyword>
<dbReference type="InterPro" id="IPR052336">
    <property type="entry name" value="MlaD_Phospholipid_Transporter"/>
</dbReference>
<dbReference type="Pfam" id="PF02470">
    <property type="entry name" value="MlaD"/>
    <property type="match status" value="1"/>
</dbReference>
<dbReference type="InterPro" id="IPR003399">
    <property type="entry name" value="Mce/MlaD"/>
</dbReference>
<dbReference type="NCBIfam" id="TIGR04430">
    <property type="entry name" value="OM_asym_MlaD"/>
    <property type="match status" value="1"/>
</dbReference>
<dbReference type="PANTHER" id="PTHR33371">
    <property type="entry name" value="INTERMEMBRANE PHOSPHOLIPID TRANSPORT SYSTEM BINDING PROTEIN MLAD-RELATED"/>
    <property type="match status" value="1"/>
</dbReference>
<keyword evidence="5" id="KW-1185">Reference proteome</keyword>
<dbReference type="OrthoDB" id="7164001at2"/>
<evidence type="ECO:0000313" key="4">
    <source>
        <dbReference type="EMBL" id="KCZ87833.1"/>
    </source>
</evidence>
<comment type="caution">
    <text evidence="4">The sequence shown here is derived from an EMBL/GenBank/DDBJ whole genome shotgun (WGS) entry which is preliminary data.</text>
</comment>
<evidence type="ECO:0000313" key="5">
    <source>
        <dbReference type="Proteomes" id="UP000025061"/>
    </source>
</evidence>
<feature type="transmembrane region" description="Helical" evidence="2">
    <location>
        <begin position="6"/>
        <end position="26"/>
    </location>
</feature>
<sequence length="185" mass="19087">MRESIFETLIGAIVIGVAGFFLWFALARGGDAASVSANQYEVTARFNSVSGISRGSDVRIAGVKAGVVKSIDGDPETFEAVLKLALDSKWALPDDTDARISTDGLLGGAYIALEPGAGFDTIAQDGTGEIMYTRGSVDLLTLFASFASGSGGGGDSSSSASPAMDDDYGLTDEPEEEVPAEETVE</sequence>
<dbReference type="GO" id="GO:0005543">
    <property type="term" value="F:phospholipid binding"/>
    <property type="evidence" value="ECO:0007669"/>
    <property type="project" value="TreeGrafter"/>
</dbReference>
<dbReference type="PATRIC" id="fig|1280951.3.peg.3090"/>
<proteinExistence type="predicted"/>
<dbReference type="PANTHER" id="PTHR33371:SF4">
    <property type="entry name" value="INTERMEMBRANE PHOSPHOLIPID TRANSPORT SYSTEM BINDING PROTEIN MLAD"/>
    <property type="match status" value="1"/>
</dbReference>
<dbReference type="Proteomes" id="UP000025061">
    <property type="component" value="Unassembled WGS sequence"/>
</dbReference>
<dbReference type="RefSeq" id="WP_011647246.1">
    <property type="nucleotide sequence ID" value="NZ_ARYI01000017.1"/>
</dbReference>
<gene>
    <name evidence="4" type="ORF">HHI_15318</name>
</gene>
<keyword evidence="2" id="KW-0812">Transmembrane</keyword>
<name>A0A059FBC1_9PROT</name>
<reference evidence="4 5" key="1">
    <citation type="submission" date="2013-04" db="EMBL/GenBank/DDBJ databases">
        <title>Hyphomonas hirschiana VP5 Genome Sequencing.</title>
        <authorList>
            <person name="Lai Q."/>
            <person name="Shao Z."/>
        </authorList>
    </citation>
    <scope>NUCLEOTIDE SEQUENCE [LARGE SCALE GENOMIC DNA]</scope>
    <source>
        <strain evidence="4 5">VP5</strain>
    </source>
</reference>
<organism evidence="4 5">
    <name type="scientific">Hyphomonas hirschiana VP5</name>
    <dbReference type="NCBI Taxonomy" id="1280951"/>
    <lineage>
        <taxon>Bacteria</taxon>
        <taxon>Pseudomonadati</taxon>
        <taxon>Pseudomonadota</taxon>
        <taxon>Alphaproteobacteria</taxon>
        <taxon>Hyphomonadales</taxon>
        <taxon>Hyphomonadaceae</taxon>
        <taxon>Hyphomonas</taxon>
    </lineage>
</organism>
<dbReference type="InterPro" id="IPR030970">
    <property type="entry name" value="ABC_MlaD"/>
</dbReference>
<feature type="compositionally biased region" description="Acidic residues" evidence="1">
    <location>
        <begin position="164"/>
        <end position="185"/>
    </location>
</feature>
<protein>
    <recommendedName>
        <fullName evidence="3">Mce/MlaD domain-containing protein</fullName>
    </recommendedName>
</protein>
<accession>A0A059FBC1</accession>
<feature type="region of interest" description="Disordered" evidence="1">
    <location>
        <begin position="149"/>
        <end position="185"/>
    </location>
</feature>
<dbReference type="EMBL" id="ARYI01000017">
    <property type="protein sequence ID" value="KCZ87833.1"/>
    <property type="molecule type" value="Genomic_DNA"/>
</dbReference>
<evidence type="ECO:0000259" key="3">
    <source>
        <dbReference type="Pfam" id="PF02470"/>
    </source>
</evidence>